<evidence type="ECO:0000256" key="14">
    <source>
        <dbReference type="ARBA" id="ARBA00023128"/>
    </source>
</evidence>
<dbReference type="Proteomes" id="UP000306954">
    <property type="component" value="Unassembled WGS sequence"/>
</dbReference>
<dbReference type="Gene3D" id="1.20.1050.10">
    <property type="match status" value="1"/>
</dbReference>
<keyword evidence="10 17" id="KW-0694">RNA-binding</keyword>
<sequence length="595" mass="65372">MSTSTHTQFPHCPPCTHIAMDLAQFEKEIAPKTFVNGHIYTTEDLEMYKKLHPSITQLQGAQLHALPNTVRYFSLLQNLPPARKLGLGQATFDFTTFPTPVRVAEAPKEKKPKKEAGGANEGAAGTSKAGAQGAAAEGKKEKAEKPKKEKAAPAPAAPVQPPSPHMIDLRVGKIVKVDKHPDADSLYVEQIDLGTETRTVVSGLVKYVPIEEMQDKMIVAICNLKPASMRGIKSFAMVLCATSSDGKDGGVEFVNPPEGSAPGDRIYFEGYEEGQPESQLNPKKKVFETIQPGFRTLDTLEACWINPENSKPHLIKTDKGETVSIHQTTMESIERVVLEGGDVYTDTSGLPGVGRTRILLSSVKEYLNQQGNEKAYALIIDTNGDLNLHDTGDDIVMEPLPGYIDSQPFDIKLVAIDTISNYIRYPDIKQSEKMSVMSSLKKTINKLNTEMAVKVLSTSDAILRKAEDASTASTSSASDQNHYIGGFFGSHFYQSLRFRQLQIYYEPGNSHTRIMKVLKDNSDTSYKYTIDFAQTLNNTLFKRNSTYVASIFVGTFAFGIGYDVLTTSIWDKNNAGKQWPDVRAKILAAGGSDDE</sequence>
<dbReference type="GO" id="GO:0006122">
    <property type="term" value="P:mitochondrial electron transport, ubiquinol to cytochrome c"/>
    <property type="evidence" value="ECO:0007669"/>
    <property type="project" value="InterPro"/>
</dbReference>
<dbReference type="GO" id="GO:0005743">
    <property type="term" value="C:mitochondrial inner membrane"/>
    <property type="evidence" value="ECO:0007669"/>
    <property type="project" value="UniProtKB-SubCell"/>
</dbReference>
<evidence type="ECO:0000313" key="21">
    <source>
        <dbReference type="Proteomes" id="UP000306954"/>
    </source>
</evidence>
<dbReference type="FunFam" id="1.20.5.260:FF:000001">
    <property type="entry name" value="Cytochrome b-c1 complex subunit 9"/>
    <property type="match status" value="1"/>
</dbReference>
<evidence type="ECO:0000256" key="13">
    <source>
        <dbReference type="ARBA" id="ARBA00022989"/>
    </source>
</evidence>
<evidence type="ECO:0000256" key="10">
    <source>
        <dbReference type="ARBA" id="ARBA00022884"/>
    </source>
</evidence>
<dbReference type="InterPro" id="IPR002547">
    <property type="entry name" value="tRNA-bd_dom"/>
</dbReference>
<feature type="compositionally biased region" description="Pro residues" evidence="18">
    <location>
        <begin position="155"/>
        <end position="164"/>
    </location>
</feature>
<evidence type="ECO:0000256" key="17">
    <source>
        <dbReference type="PROSITE-ProRule" id="PRU00209"/>
    </source>
</evidence>
<evidence type="ECO:0000256" key="6">
    <source>
        <dbReference type="ARBA" id="ARBA00022555"/>
    </source>
</evidence>
<dbReference type="Gene3D" id="2.40.50.140">
    <property type="entry name" value="Nucleic acid-binding proteins"/>
    <property type="match status" value="1"/>
</dbReference>
<dbReference type="CDD" id="cd02799">
    <property type="entry name" value="tRNA_bind_EMAP-II_like"/>
    <property type="match status" value="1"/>
</dbReference>
<dbReference type="GO" id="GO:0017102">
    <property type="term" value="C:methionyl glutamyl tRNA synthetase complex"/>
    <property type="evidence" value="ECO:0007669"/>
    <property type="project" value="TreeGrafter"/>
</dbReference>
<dbReference type="PANTHER" id="PTHR11586">
    <property type="entry name" value="TRNA-AMINOACYLATION COFACTOR ARC1 FAMILY MEMBER"/>
    <property type="match status" value="1"/>
</dbReference>
<dbReference type="GO" id="GO:0045275">
    <property type="term" value="C:respiratory chain complex III"/>
    <property type="evidence" value="ECO:0007669"/>
    <property type="project" value="InterPro"/>
</dbReference>
<feature type="compositionally biased region" description="Low complexity" evidence="18">
    <location>
        <begin position="117"/>
        <end position="136"/>
    </location>
</feature>
<dbReference type="InterPro" id="IPR036282">
    <property type="entry name" value="Glutathione-S-Trfase_C_sf"/>
</dbReference>
<comment type="caution">
    <text evidence="20">The sequence shown here is derived from an EMBL/GenBank/DDBJ whole genome shotgun (WGS) entry which is preliminary data.</text>
</comment>
<keyword evidence="7" id="KW-0679">Respiratory chain</keyword>
<keyword evidence="9" id="KW-0999">Mitochondrion inner membrane</keyword>
<keyword evidence="13" id="KW-1133">Transmembrane helix</keyword>
<keyword evidence="11" id="KW-0648">Protein biosynthesis</keyword>
<dbReference type="EMBL" id="SPOF01000009">
    <property type="protein sequence ID" value="TIB14869.1"/>
    <property type="molecule type" value="Genomic_DNA"/>
</dbReference>
<dbReference type="PROSITE" id="PS50886">
    <property type="entry name" value="TRBD"/>
    <property type="match status" value="1"/>
</dbReference>
<dbReference type="InterPro" id="IPR036656">
    <property type="entry name" value="QCR9_sf"/>
</dbReference>
<dbReference type="InterPro" id="IPR012340">
    <property type="entry name" value="NA-bd_OB-fold"/>
</dbReference>
<evidence type="ECO:0000256" key="3">
    <source>
        <dbReference type="ARBA" id="ARBA00007856"/>
    </source>
</evidence>
<protein>
    <recommendedName>
        <fullName evidence="16">Complex III subunit 9</fullName>
    </recommendedName>
</protein>
<keyword evidence="6 17" id="KW-0820">tRNA-binding</keyword>
<dbReference type="InterPro" id="IPR051270">
    <property type="entry name" value="Tyrosine-tRNA_ligase_regulator"/>
</dbReference>
<dbReference type="Pfam" id="PF05365">
    <property type="entry name" value="UCR_UQCRX_QCR9"/>
    <property type="match status" value="1"/>
</dbReference>
<dbReference type="Pfam" id="PF01588">
    <property type="entry name" value="tRNA_bind"/>
    <property type="match status" value="1"/>
</dbReference>
<dbReference type="InterPro" id="IPR008027">
    <property type="entry name" value="QCR9"/>
</dbReference>
<keyword evidence="12" id="KW-0249">Electron transport</keyword>
<dbReference type="SUPFAM" id="SSF50249">
    <property type="entry name" value="Nucleic acid-binding proteins"/>
    <property type="match status" value="1"/>
</dbReference>
<evidence type="ECO:0000256" key="1">
    <source>
        <dbReference type="ARBA" id="ARBA00004434"/>
    </source>
</evidence>
<dbReference type="Gene3D" id="1.20.5.260">
    <property type="entry name" value="Cytochrome b-c1 complex subunit 9"/>
    <property type="match status" value="1"/>
</dbReference>
<accession>A0A4T0HGR9</accession>
<evidence type="ECO:0000256" key="2">
    <source>
        <dbReference type="ARBA" id="ARBA00004496"/>
    </source>
</evidence>
<feature type="region of interest" description="Disordered" evidence="18">
    <location>
        <begin position="103"/>
        <end position="165"/>
    </location>
</feature>
<evidence type="ECO:0000256" key="8">
    <source>
        <dbReference type="ARBA" id="ARBA00022692"/>
    </source>
</evidence>
<keyword evidence="15" id="KW-0472">Membrane</keyword>
<evidence type="ECO:0000313" key="20">
    <source>
        <dbReference type="EMBL" id="TIB14869.1"/>
    </source>
</evidence>
<evidence type="ECO:0000256" key="4">
    <source>
        <dbReference type="ARBA" id="ARBA00022448"/>
    </source>
</evidence>
<evidence type="ECO:0000256" key="18">
    <source>
        <dbReference type="SAM" id="MobiDB-lite"/>
    </source>
</evidence>
<comment type="similarity">
    <text evidence="3">Belongs to the UQCR10/QCR9 family.</text>
</comment>
<keyword evidence="8" id="KW-0812">Transmembrane</keyword>
<evidence type="ECO:0000259" key="19">
    <source>
        <dbReference type="PROSITE" id="PS50886"/>
    </source>
</evidence>
<keyword evidence="4" id="KW-0813">Transport</keyword>
<evidence type="ECO:0000256" key="7">
    <source>
        <dbReference type="ARBA" id="ARBA00022660"/>
    </source>
</evidence>
<evidence type="ECO:0000256" key="9">
    <source>
        <dbReference type="ARBA" id="ARBA00022792"/>
    </source>
</evidence>
<dbReference type="GO" id="GO:0006412">
    <property type="term" value="P:translation"/>
    <property type="evidence" value="ECO:0007669"/>
    <property type="project" value="UniProtKB-KW"/>
</dbReference>
<dbReference type="SUPFAM" id="SSF81514">
    <property type="entry name" value="Subunit X (non-heme 7 kDa protein) of cytochrome bc1 complex (Ubiquinol-cytochrome c reductase)"/>
    <property type="match status" value="1"/>
</dbReference>
<evidence type="ECO:0000256" key="11">
    <source>
        <dbReference type="ARBA" id="ARBA00022917"/>
    </source>
</evidence>
<dbReference type="FunFam" id="2.40.50.140:FF:000047">
    <property type="entry name" value="tyrosine--tRNA ligase, cytoplasmic isoform X2"/>
    <property type="match status" value="1"/>
</dbReference>
<keyword evidence="5" id="KW-0963">Cytoplasm</keyword>
<feature type="compositionally biased region" description="Basic and acidic residues" evidence="18">
    <location>
        <begin position="137"/>
        <end position="151"/>
    </location>
</feature>
<comment type="subcellular location">
    <subcellularLocation>
        <location evidence="2">Cytoplasm</location>
    </subcellularLocation>
    <subcellularLocation>
        <location evidence="1">Mitochondrion inner membrane</location>
        <topology evidence="1">Single-pass membrane protein</topology>
    </subcellularLocation>
</comment>
<dbReference type="AlphaFoldDB" id="A0A4T0HGR9"/>
<feature type="compositionally biased region" description="Basic and acidic residues" evidence="18">
    <location>
        <begin position="105"/>
        <end position="116"/>
    </location>
</feature>
<organism evidence="20 21">
    <name type="scientific">Wallemia ichthyophaga</name>
    <dbReference type="NCBI Taxonomy" id="245174"/>
    <lineage>
        <taxon>Eukaryota</taxon>
        <taxon>Fungi</taxon>
        <taxon>Dikarya</taxon>
        <taxon>Basidiomycota</taxon>
        <taxon>Wallemiomycotina</taxon>
        <taxon>Wallemiomycetes</taxon>
        <taxon>Wallemiales</taxon>
        <taxon>Wallemiaceae</taxon>
        <taxon>Wallemia</taxon>
    </lineage>
</organism>
<reference evidence="20 21" key="1">
    <citation type="submission" date="2019-03" db="EMBL/GenBank/DDBJ databases">
        <title>Sequencing 23 genomes of Wallemia ichthyophaga.</title>
        <authorList>
            <person name="Gostincar C."/>
        </authorList>
    </citation>
    <scope>NUCLEOTIDE SEQUENCE [LARGE SCALE GENOMIC DNA]</scope>
    <source>
        <strain evidence="20 21">EXF-8621</strain>
    </source>
</reference>
<proteinExistence type="inferred from homology"/>
<dbReference type="GO" id="GO:0000049">
    <property type="term" value="F:tRNA binding"/>
    <property type="evidence" value="ECO:0007669"/>
    <property type="project" value="UniProtKB-UniRule"/>
</dbReference>
<evidence type="ECO:0000256" key="12">
    <source>
        <dbReference type="ARBA" id="ARBA00022982"/>
    </source>
</evidence>
<dbReference type="PANTHER" id="PTHR11586:SF33">
    <property type="entry name" value="AMINOACYL TRNA SYNTHASE COMPLEX-INTERACTING MULTIFUNCTIONAL PROTEIN 1"/>
    <property type="match status" value="1"/>
</dbReference>
<feature type="domain" description="TRNA-binding" evidence="19">
    <location>
        <begin position="163"/>
        <end position="267"/>
    </location>
</feature>
<evidence type="ECO:0000256" key="16">
    <source>
        <dbReference type="ARBA" id="ARBA00044247"/>
    </source>
</evidence>
<name>A0A4T0HGR9_WALIC</name>
<gene>
    <name evidence="20" type="ORF">E3P90_01122</name>
</gene>
<keyword evidence="14" id="KW-0496">Mitochondrion</keyword>
<evidence type="ECO:0000256" key="5">
    <source>
        <dbReference type="ARBA" id="ARBA00022490"/>
    </source>
</evidence>
<dbReference type="SUPFAM" id="SSF47616">
    <property type="entry name" value="GST C-terminal domain-like"/>
    <property type="match status" value="1"/>
</dbReference>
<evidence type="ECO:0000256" key="15">
    <source>
        <dbReference type="ARBA" id="ARBA00023136"/>
    </source>
</evidence>